<name>A0AAW0J9W4_QUESU</name>
<dbReference type="EMBL" id="PKMF04000626">
    <property type="protein sequence ID" value="KAK7823622.1"/>
    <property type="molecule type" value="Genomic_DNA"/>
</dbReference>
<accession>A0AAW0J9W4</accession>
<keyword evidence="2" id="KW-1185">Reference proteome</keyword>
<sequence>MTPKTIAIWNPLKLPREPIIQKPSSFGNVCHDPHKDDYKVVRIVEFVDGRYMEIEVKIYSLKSQAWK</sequence>
<dbReference type="Proteomes" id="UP000237347">
    <property type="component" value="Unassembled WGS sequence"/>
</dbReference>
<proteinExistence type="predicted"/>
<organism evidence="1 2">
    <name type="scientific">Quercus suber</name>
    <name type="common">Cork oak</name>
    <dbReference type="NCBI Taxonomy" id="58331"/>
    <lineage>
        <taxon>Eukaryota</taxon>
        <taxon>Viridiplantae</taxon>
        <taxon>Streptophyta</taxon>
        <taxon>Embryophyta</taxon>
        <taxon>Tracheophyta</taxon>
        <taxon>Spermatophyta</taxon>
        <taxon>Magnoliopsida</taxon>
        <taxon>eudicotyledons</taxon>
        <taxon>Gunneridae</taxon>
        <taxon>Pentapetalae</taxon>
        <taxon>rosids</taxon>
        <taxon>fabids</taxon>
        <taxon>Fagales</taxon>
        <taxon>Fagaceae</taxon>
        <taxon>Quercus</taxon>
    </lineage>
</organism>
<dbReference type="AlphaFoldDB" id="A0AAW0J9W4"/>
<gene>
    <name evidence="1" type="ORF">CFP56_035306</name>
</gene>
<comment type="caution">
    <text evidence="1">The sequence shown here is derived from an EMBL/GenBank/DDBJ whole genome shotgun (WGS) entry which is preliminary data.</text>
</comment>
<evidence type="ECO:0000313" key="1">
    <source>
        <dbReference type="EMBL" id="KAK7823622.1"/>
    </source>
</evidence>
<protein>
    <submittedName>
        <fullName evidence="1">Uncharacterized protein</fullName>
    </submittedName>
</protein>
<evidence type="ECO:0000313" key="2">
    <source>
        <dbReference type="Proteomes" id="UP000237347"/>
    </source>
</evidence>
<reference evidence="1 2" key="1">
    <citation type="journal article" date="2018" name="Sci. Data">
        <title>The draft genome sequence of cork oak.</title>
        <authorList>
            <person name="Ramos A.M."/>
            <person name="Usie A."/>
            <person name="Barbosa P."/>
            <person name="Barros P.M."/>
            <person name="Capote T."/>
            <person name="Chaves I."/>
            <person name="Simoes F."/>
            <person name="Abreu I."/>
            <person name="Carrasquinho I."/>
            <person name="Faro C."/>
            <person name="Guimaraes J.B."/>
            <person name="Mendonca D."/>
            <person name="Nobrega F."/>
            <person name="Rodrigues L."/>
            <person name="Saibo N.J.M."/>
            <person name="Varela M.C."/>
            <person name="Egas C."/>
            <person name="Matos J."/>
            <person name="Miguel C.M."/>
            <person name="Oliveira M.M."/>
            <person name="Ricardo C.P."/>
            <person name="Goncalves S."/>
        </authorList>
    </citation>
    <scope>NUCLEOTIDE SEQUENCE [LARGE SCALE GENOMIC DNA]</scope>
    <source>
        <strain evidence="2">cv. HL8</strain>
    </source>
</reference>